<dbReference type="Proteomes" id="UP000018296">
    <property type="component" value="Unassembled WGS sequence"/>
</dbReference>
<dbReference type="Gene3D" id="3.20.20.80">
    <property type="entry name" value="Glycosidases"/>
    <property type="match status" value="1"/>
</dbReference>
<dbReference type="SUPFAM" id="SSF51445">
    <property type="entry name" value="(Trans)glycosidases"/>
    <property type="match status" value="1"/>
</dbReference>
<dbReference type="InterPro" id="IPR018077">
    <property type="entry name" value="Glyco_hydro_fam25_subgr"/>
</dbReference>
<dbReference type="InterPro" id="IPR002477">
    <property type="entry name" value="Peptidoglycan-bd-like"/>
</dbReference>
<gene>
    <name evidence="6" type="ORF">P343_07860</name>
</gene>
<sequence>MTEIKGIDVSHYQNDRGPIDFAKVKDSGNKFVIVKATEGNEAGSRYLDPYFAQNVTAANASGLTTHAYHFFRGVSESDARAEAQWFLKNLQGVAVKGYLFVDVEYAKLTSDKGKLTSYVNKFLDELAKNGYTKHGIYSGKSFFENRLNEQDLRPGILKWIARYNDVLGRNADIWQHTSSAQVPGISGNVDVNIAYTDAILSTDDTSKNESKPAAAKPEPSKKSKPKSSESVLKKGDKGLAVLSMQKNLASVFFYPDKKASNHGCDSVYGPKTEDAVRRFQLTHGLTADGIFGPKTATALEKAIADLKKNPVVKKKASHPIHVVEKGDTLWDIAQHNHTTVQQLMNMNHLHNDTIYPGQKLKLK</sequence>
<dbReference type="Pfam" id="PF01471">
    <property type="entry name" value="PG_binding_1"/>
    <property type="match status" value="1"/>
</dbReference>
<dbReference type="eggNOG" id="COG3757">
    <property type="taxonomic scope" value="Bacteria"/>
</dbReference>
<evidence type="ECO:0000256" key="4">
    <source>
        <dbReference type="SAM" id="MobiDB-lite"/>
    </source>
</evidence>
<dbReference type="Pfam" id="PF01476">
    <property type="entry name" value="LysM"/>
    <property type="match status" value="1"/>
</dbReference>
<keyword evidence="2" id="KW-0378">Hydrolase</keyword>
<dbReference type="OrthoDB" id="9802228at2"/>
<dbReference type="AlphaFoldDB" id="V6IY04"/>
<dbReference type="STRING" id="1395513.P343_07860"/>
<dbReference type="GO" id="GO:0016052">
    <property type="term" value="P:carbohydrate catabolic process"/>
    <property type="evidence" value="ECO:0007669"/>
    <property type="project" value="TreeGrafter"/>
</dbReference>
<dbReference type="PROSITE" id="PS51782">
    <property type="entry name" value="LYSM"/>
    <property type="match status" value="1"/>
</dbReference>
<dbReference type="Gene3D" id="3.10.350.10">
    <property type="entry name" value="LysM domain"/>
    <property type="match status" value="1"/>
</dbReference>
<evidence type="ECO:0000256" key="3">
    <source>
        <dbReference type="ARBA" id="ARBA00023295"/>
    </source>
</evidence>
<dbReference type="EMBL" id="AWTC01000006">
    <property type="protein sequence ID" value="EST12215.1"/>
    <property type="molecule type" value="Genomic_DNA"/>
</dbReference>
<dbReference type="InterPro" id="IPR036779">
    <property type="entry name" value="LysM_dom_sf"/>
</dbReference>
<feature type="region of interest" description="Disordered" evidence="4">
    <location>
        <begin position="203"/>
        <end position="232"/>
    </location>
</feature>
<reference evidence="6 7" key="1">
    <citation type="journal article" date="2013" name="Genome Announc.">
        <title>Genome Sequence of Sporolactobacillus laevolacticus DSM442, an Efficient Polymer-Grade D-Lactate Producer from Agricultural Waste Cottonseed as a Nitrogen Source.</title>
        <authorList>
            <person name="Wang H."/>
            <person name="Wang L."/>
            <person name="Ju J."/>
            <person name="Yu B."/>
            <person name="Ma Y."/>
        </authorList>
    </citation>
    <scope>NUCLEOTIDE SEQUENCE [LARGE SCALE GENOMIC DNA]</scope>
    <source>
        <strain evidence="6 7">DSM 442</strain>
    </source>
</reference>
<dbReference type="CDD" id="cd00118">
    <property type="entry name" value="LysM"/>
    <property type="match status" value="1"/>
</dbReference>
<dbReference type="PANTHER" id="PTHR34135">
    <property type="entry name" value="LYSOZYME"/>
    <property type="match status" value="1"/>
</dbReference>
<dbReference type="InterPro" id="IPR018392">
    <property type="entry name" value="LysM"/>
</dbReference>
<dbReference type="SMART" id="SM00641">
    <property type="entry name" value="Glyco_25"/>
    <property type="match status" value="1"/>
</dbReference>
<feature type="domain" description="LysM" evidence="5">
    <location>
        <begin position="319"/>
        <end position="362"/>
    </location>
</feature>
<proteinExistence type="inferred from homology"/>
<dbReference type="PANTHER" id="PTHR34135:SF2">
    <property type="entry name" value="LYSOZYME"/>
    <property type="match status" value="1"/>
</dbReference>
<dbReference type="InterPro" id="IPR036366">
    <property type="entry name" value="PGBDSf"/>
</dbReference>
<dbReference type="Pfam" id="PF01183">
    <property type="entry name" value="Glyco_hydro_25"/>
    <property type="match status" value="1"/>
</dbReference>
<dbReference type="Gene3D" id="1.10.101.10">
    <property type="entry name" value="PGBD-like superfamily/PGBD"/>
    <property type="match status" value="1"/>
</dbReference>
<dbReference type="InterPro" id="IPR036365">
    <property type="entry name" value="PGBD-like_sf"/>
</dbReference>
<dbReference type="GO" id="GO:0016998">
    <property type="term" value="P:cell wall macromolecule catabolic process"/>
    <property type="evidence" value="ECO:0007669"/>
    <property type="project" value="InterPro"/>
</dbReference>
<evidence type="ECO:0000313" key="7">
    <source>
        <dbReference type="Proteomes" id="UP000018296"/>
    </source>
</evidence>
<dbReference type="InterPro" id="IPR017853">
    <property type="entry name" value="GH"/>
</dbReference>
<organism evidence="6 7">
    <name type="scientific">Sporolactobacillus laevolacticus DSM 442</name>
    <dbReference type="NCBI Taxonomy" id="1395513"/>
    <lineage>
        <taxon>Bacteria</taxon>
        <taxon>Bacillati</taxon>
        <taxon>Bacillota</taxon>
        <taxon>Bacilli</taxon>
        <taxon>Bacillales</taxon>
        <taxon>Sporolactobacillaceae</taxon>
        <taxon>Sporolactobacillus</taxon>
    </lineage>
</organism>
<dbReference type="SUPFAM" id="SSF47090">
    <property type="entry name" value="PGBD-like"/>
    <property type="match status" value="1"/>
</dbReference>
<dbReference type="SMART" id="SM00257">
    <property type="entry name" value="LysM"/>
    <property type="match status" value="1"/>
</dbReference>
<dbReference type="GO" id="GO:0003796">
    <property type="term" value="F:lysozyme activity"/>
    <property type="evidence" value="ECO:0007669"/>
    <property type="project" value="InterPro"/>
</dbReference>
<accession>V6IY04</accession>
<protein>
    <recommendedName>
        <fullName evidence="5">LysM domain-containing protein</fullName>
    </recommendedName>
</protein>
<dbReference type="RefSeq" id="WP_023509842.1">
    <property type="nucleotide sequence ID" value="NZ_AWTC01000006.1"/>
</dbReference>
<keyword evidence="7" id="KW-1185">Reference proteome</keyword>
<evidence type="ECO:0000259" key="5">
    <source>
        <dbReference type="PROSITE" id="PS51782"/>
    </source>
</evidence>
<dbReference type="InterPro" id="IPR002053">
    <property type="entry name" value="Glyco_hydro_25"/>
</dbReference>
<evidence type="ECO:0000256" key="2">
    <source>
        <dbReference type="ARBA" id="ARBA00022801"/>
    </source>
</evidence>
<keyword evidence="3" id="KW-0326">Glycosidase</keyword>
<dbReference type="PATRIC" id="fig|1395513.3.peg.1594"/>
<name>V6IY04_9BACL</name>
<dbReference type="PROSITE" id="PS51904">
    <property type="entry name" value="GLYCOSYL_HYDROL_F25_2"/>
    <property type="match status" value="1"/>
</dbReference>
<comment type="similarity">
    <text evidence="1">Belongs to the glycosyl hydrolase 25 family.</text>
</comment>
<dbReference type="SUPFAM" id="SSF54106">
    <property type="entry name" value="LysM domain"/>
    <property type="match status" value="1"/>
</dbReference>
<evidence type="ECO:0000256" key="1">
    <source>
        <dbReference type="ARBA" id="ARBA00010646"/>
    </source>
</evidence>
<dbReference type="eggNOG" id="COG3409">
    <property type="taxonomic scope" value="Bacteria"/>
</dbReference>
<dbReference type="GO" id="GO:0009253">
    <property type="term" value="P:peptidoglycan catabolic process"/>
    <property type="evidence" value="ECO:0007669"/>
    <property type="project" value="InterPro"/>
</dbReference>
<comment type="caution">
    <text evidence="6">The sequence shown here is derived from an EMBL/GenBank/DDBJ whole genome shotgun (WGS) entry which is preliminary data.</text>
</comment>
<evidence type="ECO:0000313" key="6">
    <source>
        <dbReference type="EMBL" id="EST12215.1"/>
    </source>
</evidence>